<dbReference type="Proteomes" id="UP000677180">
    <property type="component" value="Chromosome"/>
</dbReference>
<evidence type="ECO:0000259" key="5">
    <source>
        <dbReference type="PROSITE" id="PS51000"/>
    </source>
</evidence>
<evidence type="ECO:0000313" key="6">
    <source>
        <dbReference type="EMBL" id="QUC12431.1"/>
    </source>
</evidence>
<keyword evidence="1" id="KW-0805">Transcription regulation</keyword>
<dbReference type="PANTHER" id="PTHR34580">
    <property type="match status" value="1"/>
</dbReference>
<evidence type="ECO:0000256" key="4">
    <source>
        <dbReference type="SAM" id="MobiDB-lite"/>
    </source>
</evidence>
<feature type="compositionally biased region" description="Low complexity" evidence="4">
    <location>
        <begin position="319"/>
        <end position="329"/>
    </location>
</feature>
<dbReference type="SUPFAM" id="SSF46785">
    <property type="entry name" value="Winged helix' DNA-binding domain"/>
    <property type="match status" value="1"/>
</dbReference>
<dbReference type="AlphaFoldDB" id="A0AB37I6F6"/>
<feature type="domain" description="HTH deoR-type" evidence="5">
    <location>
        <begin position="4"/>
        <end position="63"/>
    </location>
</feature>
<reference evidence="6" key="1">
    <citation type="submission" date="2021-03" db="EMBL/GenBank/DDBJ databases">
        <title>Human Oral Microbial Genomes.</title>
        <authorList>
            <person name="Johnston C.D."/>
            <person name="Chen T."/>
            <person name="Dewhirst F.E."/>
        </authorList>
    </citation>
    <scope>NUCLEOTIDE SEQUENCE</scope>
    <source>
        <strain evidence="6">F0714</strain>
    </source>
</reference>
<accession>A0AB37I6F6</accession>
<evidence type="ECO:0000256" key="3">
    <source>
        <dbReference type="ARBA" id="ARBA00023163"/>
    </source>
</evidence>
<proteinExistence type="predicted"/>
<feature type="region of interest" description="Disordered" evidence="4">
    <location>
        <begin position="314"/>
        <end position="391"/>
    </location>
</feature>
<dbReference type="InterPro" id="IPR013196">
    <property type="entry name" value="HTH_11"/>
</dbReference>
<evidence type="ECO:0000256" key="1">
    <source>
        <dbReference type="ARBA" id="ARBA00023015"/>
    </source>
</evidence>
<evidence type="ECO:0000313" key="7">
    <source>
        <dbReference type="Proteomes" id="UP000677180"/>
    </source>
</evidence>
<dbReference type="PROSITE" id="PS00894">
    <property type="entry name" value="HTH_DEOR_1"/>
    <property type="match status" value="1"/>
</dbReference>
<keyword evidence="2" id="KW-0238">DNA-binding</keyword>
<protein>
    <submittedName>
        <fullName evidence="6">YafY family transcriptional regulator</fullName>
    </submittedName>
</protein>
<keyword evidence="3" id="KW-0804">Transcription</keyword>
<dbReference type="GO" id="GO:0003700">
    <property type="term" value="F:DNA-binding transcription factor activity"/>
    <property type="evidence" value="ECO:0007669"/>
    <property type="project" value="InterPro"/>
</dbReference>
<dbReference type="Pfam" id="PF08279">
    <property type="entry name" value="HTH_11"/>
    <property type="match status" value="1"/>
</dbReference>
<dbReference type="Pfam" id="PF13280">
    <property type="entry name" value="WYL"/>
    <property type="match status" value="1"/>
</dbReference>
<gene>
    <name evidence="6" type="ORF">J5A53_07140</name>
</gene>
<dbReference type="InterPro" id="IPR036390">
    <property type="entry name" value="WH_DNA-bd_sf"/>
</dbReference>
<dbReference type="Gene3D" id="1.10.10.10">
    <property type="entry name" value="Winged helix-like DNA-binding domain superfamily/Winged helix DNA-binding domain"/>
    <property type="match status" value="1"/>
</dbReference>
<dbReference type="PROSITE" id="PS52050">
    <property type="entry name" value="WYL"/>
    <property type="match status" value="1"/>
</dbReference>
<evidence type="ECO:0000256" key="2">
    <source>
        <dbReference type="ARBA" id="ARBA00023125"/>
    </source>
</evidence>
<feature type="compositionally biased region" description="Low complexity" evidence="4">
    <location>
        <begin position="337"/>
        <end position="378"/>
    </location>
</feature>
<dbReference type="InterPro" id="IPR018356">
    <property type="entry name" value="Tscrpt_reg_HTH_DeoR_CS"/>
</dbReference>
<dbReference type="InterPro" id="IPR026881">
    <property type="entry name" value="WYL_dom"/>
</dbReference>
<dbReference type="PROSITE" id="PS51000">
    <property type="entry name" value="HTH_DEOR_2"/>
    <property type="match status" value="1"/>
</dbReference>
<sequence length="391" mass="42765">MSEITHRVLRLLGLLESRSTWTGSELAERLGVTQRTVRRDVIRLRELGYQVDSVQGLDGGYRMSGGRALPPLVLDDDEAVALTACLRMAAMDGSDQIGEAALRALAKLDQVLPARIRPEVAAVSEAVTTLPSTRPGISWQPLAALAKAKRDHRLARINYVRGDGEESERDVEPAQLLTQAGKWYLIAFDRLRSDWRIFRLDRMNRVQVLTFTFTPRTPPSPRDMLLGRRPENWPHEAVVTLTCPSRVLEGRIPERHFELLEDNDGVSTLRVGADEPGHMAWHLVGLARSLGAELRVVRGDSLRIALADLAAEFTEAAQSSSRSTTPSARSRPRRVSASRPSTTAPSPSATIPSTRADSVSVSTPSGSPSASRSSSITRSTRRSSGDSTSLP</sequence>
<organism evidence="6 7">
    <name type="scientific">Arachnia propionica</name>
    <dbReference type="NCBI Taxonomy" id="1750"/>
    <lineage>
        <taxon>Bacteria</taxon>
        <taxon>Bacillati</taxon>
        <taxon>Actinomycetota</taxon>
        <taxon>Actinomycetes</taxon>
        <taxon>Propionibacteriales</taxon>
        <taxon>Propionibacteriaceae</taxon>
        <taxon>Arachnia</taxon>
    </lineage>
</organism>
<dbReference type="EMBL" id="CP072385">
    <property type="protein sequence ID" value="QUC12431.1"/>
    <property type="molecule type" value="Genomic_DNA"/>
</dbReference>
<dbReference type="InterPro" id="IPR036388">
    <property type="entry name" value="WH-like_DNA-bd_sf"/>
</dbReference>
<dbReference type="InterPro" id="IPR051534">
    <property type="entry name" value="CBASS_pafABC_assoc_protein"/>
</dbReference>
<dbReference type="PANTHER" id="PTHR34580:SF3">
    <property type="entry name" value="PROTEIN PAFB"/>
    <property type="match status" value="1"/>
</dbReference>
<dbReference type="InterPro" id="IPR001034">
    <property type="entry name" value="DeoR_HTH"/>
</dbReference>
<name>A0AB37I6F6_9ACTN</name>
<dbReference type="GO" id="GO:0003677">
    <property type="term" value="F:DNA binding"/>
    <property type="evidence" value="ECO:0007669"/>
    <property type="project" value="UniProtKB-KW"/>
</dbReference>